<comment type="similarity">
    <text evidence="3 9">Belongs to the CobD/CbiB family.</text>
</comment>
<dbReference type="NCBIfam" id="NF005792">
    <property type="entry name" value="PRK07630.1"/>
    <property type="match status" value="1"/>
</dbReference>
<keyword evidence="7 9" id="KW-1133">Transmembrane helix</keyword>
<dbReference type="Proteomes" id="UP000192721">
    <property type="component" value="Unassembled WGS sequence"/>
</dbReference>
<accession>A0A1W0D6J4</accession>
<dbReference type="RefSeq" id="WP_019100620.1">
    <property type="nucleotide sequence ID" value="NZ_AP019312.1"/>
</dbReference>
<comment type="subcellular location">
    <subcellularLocation>
        <location evidence="1 9">Cell membrane</location>
        <topology evidence="1 9">Multi-pass membrane protein</topology>
    </subcellularLocation>
</comment>
<dbReference type="Proteomes" id="UP000664349">
    <property type="component" value="Unassembled WGS sequence"/>
</dbReference>
<sequence length="306" mass="33853">MTLISLIIALALEQLRPLGNRNRVWLLFTRYANHLERNLNAGSNRHGVLAWSLAIVPAVLLSLLIYYALHALSPILAMLWNVLILYLTMGFRHFSSAFSEISQALAEGRDLDARTALANWTGQGTAELSVEEISRLAIEQGVVDSYRHVFGTMFWFVLLPGPAGALLYRLCSMLNQKWGNRDADEDPFGRFSASAAAWLDWIPVRLTAASFAIMGDFEDAVYCWRSQAKTWGNYANGILLASAAGAIGVKLGDPLRQDYSIRFRPELGLGDEADPNYLKSAVGLVWRSALLWLAVILLLSVASHMG</sequence>
<feature type="transmembrane region" description="Helical" evidence="9">
    <location>
        <begin position="284"/>
        <end position="305"/>
    </location>
</feature>
<comment type="pathway">
    <text evidence="2 9">Cofactor biosynthesis; adenosylcobalamin biosynthesis.</text>
</comment>
<name>A0A1W0D6J4_9NEIS</name>
<dbReference type="GO" id="GO:0015420">
    <property type="term" value="F:ABC-type vitamin B12 transporter activity"/>
    <property type="evidence" value="ECO:0007669"/>
    <property type="project" value="UniProtKB-UniRule"/>
</dbReference>
<keyword evidence="6 9" id="KW-0812">Transmembrane</keyword>
<evidence type="ECO:0000313" key="11">
    <source>
        <dbReference type="EMBL" id="OQS31380.1"/>
    </source>
</evidence>
<evidence type="ECO:0000313" key="12">
    <source>
        <dbReference type="Proteomes" id="UP000192721"/>
    </source>
</evidence>
<keyword evidence="5 9" id="KW-0169">Cobalamin biosynthesis</keyword>
<protein>
    <recommendedName>
        <fullName evidence="9">Cobalamin biosynthesis protein CobD</fullName>
    </recommendedName>
</protein>
<dbReference type="HAMAP" id="MF_00024">
    <property type="entry name" value="CobD_CbiB"/>
    <property type="match status" value="1"/>
</dbReference>
<dbReference type="EMBL" id="MUKV01000064">
    <property type="protein sequence ID" value="OQS31380.1"/>
    <property type="molecule type" value="Genomic_DNA"/>
</dbReference>
<dbReference type="UniPathway" id="UPA00148"/>
<reference evidence="10 13" key="2">
    <citation type="submission" date="2021-03" db="EMBL/GenBank/DDBJ databases">
        <title>First Case of infection caused by Chromobacterium haemolyticum derived from water in China.</title>
        <authorList>
            <person name="Chen J."/>
            <person name="Liu C."/>
        </authorList>
    </citation>
    <scope>NUCLEOTIDE SEQUENCE [LARGE SCALE GENOMIC DNA]</scope>
    <source>
        <strain evidence="10 13">WJ-5</strain>
    </source>
</reference>
<dbReference type="PANTHER" id="PTHR34308">
    <property type="entry name" value="COBALAMIN BIOSYNTHESIS PROTEIN CBIB"/>
    <property type="match status" value="1"/>
</dbReference>
<evidence type="ECO:0000256" key="6">
    <source>
        <dbReference type="ARBA" id="ARBA00022692"/>
    </source>
</evidence>
<dbReference type="EMBL" id="JAFLRD010000009">
    <property type="protein sequence ID" value="MBO0416351.1"/>
    <property type="molecule type" value="Genomic_DNA"/>
</dbReference>
<dbReference type="GO" id="GO:0048472">
    <property type="term" value="F:threonine-phosphate decarboxylase activity"/>
    <property type="evidence" value="ECO:0007669"/>
    <property type="project" value="InterPro"/>
</dbReference>
<comment type="caution">
    <text evidence="9">Lacks conserved residue(s) required for the propagation of feature annotation.</text>
</comment>
<proteinExistence type="inferred from homology"/>
<keyword evidence="4 9" id="KW-1003">Cell membrane</keyword>
<evidence type="ECO:0000256" key="4">
    <source>
        <dbReference type="ARBA" id="ARBA00022475"/>
    </source>
</evidence>
<dbReference type="OrthoDB" id="8533534at2"/>
<comment type="caution">
    <text evidence="11">The sequence shown here is derived from an EMBL/GenBank/DDBJ whole genome shotgun (WGS) entry which is preliminary data.</text>
</comment>
<reference evidence="11 12" key="1">
    <citation type="submission" date="2017-02" db="EMBL/GenBank/DDBJ databases">
        <title>Chromobacterium haemolyticum H5244.</title>
        <authorList>
            <person name="Gulvik C.A."/>
        </authorList>
    </citation>
    <scope>NUCLEOTIDE SEQUENCE [LARGE SCALE GENOMIC DNA]</scope>
    <source>
        <strain evidence="11 12">H5244</strain>
    </source>
</reference>
<feature type="transmembrane region" description="Helical" evidence="9">
    <location>
        <begin position="48"/>
        <end position="69"/>
    </location>
</feature>
<evidence type="ECO:0000256" key="1">
    <source>
        <dbReference type="ARBA" id="ARBA00004651"/>
    </source>
</evidence>
<evidence type="ECO:0000313" key="10">
    <source>
        <dbReference type="EMBL" id="MBO0416351.1"/>
    </source>
</evidence>
<evidence type="ECO:0000256" key="3">
    <source>
        <dbReference type="ARBA" id="ARBA00006263"/>
    </source>
</evidence>
<gene>
    <name evidence="9" type="primary">cobD</name>
    <name evidence="11" type="ORF">B0T45_22975</name>
    <name evidence="10" type="ORF">J1C50_12620</name>
</gene>
<organism evidence="11 12">
    <name type="scientific">Chromobacterium haemolyticum</name>
    <dbReference type="NCBI Taxonomy" id="394935"/>
    <lineage>
        <taxon>Bacteria</taxon>
        <taxon>Pseudomonadati</taxon>
        <taxon>Pseudomonadota</taxon>
        <taxon>Betaproteobacteria</taxon>
        <taxon>Neisseriales</taxon>
        <taxon>Chromobacteriaceae</taxon>
        <taxon>Chromobacterium</taxon>
    </lineage>
</organism>
<dbReference type="GO" id="GO:0005886">
    <property type="term" value="C:plasma membrane"/>
    <property type="evidence" value="ECO:0007669"/>
    <property type="project" value="UniProtKB-SubCell"/>
</dbReference>
<dbReference type="PANTHER" id="PTHR34308:SF1">
    <property type="entry name" value="COBALAMIN BIOSYNTHESIS PROTEIN CBIB"/>
    <property type="match status" value="1"/>
</dbReference>
<evidence type="ECO:0000313" key="13">
    <source>
        <dbReference type="Proteomes" id="UP000664349"/>
    </source>
</evidence>
<dbReference type="InterPro" id="IPR004485">
    <property type="entry name" value="Cobalamin_biosynth_CobD/CbiB"/>
</dbReference>
<keyword evidence="8 9" id="KW-0472">Membrane</keyword>
<dbReference type="GO" id="GO:0009236">
    <property type="term" value="P:cobalamin biosynthetic process"/>
    <property type="evidence" value="ECO:0007669"/>
    <property type="project" value="UniProtKB-UniRule"/>
</dbReference>
<evidence type="ECO:0000256" key="7">
    <source>
        <dbReference type="ARBA" id="ARBA00022989"/>
    </source>
</evidence>
<dbReference type="Pfam" id="PF03186">
    <property type="entry name" value="CobD_Cbib"/>
    <property type="match status" value="1"/>
</dbReference>
<dbReference type="STRING" id="394935.GCA_000758475_01838"/>
<keyword evidence="13" id="KW-1185">Reference proteome</keyword>
<dbReference type="GeneID" id="58561571"/>
<evidence type="ECO:0000256" key="2">
    <source>
        <dbReference type="ARBA" id="ARBA00004953"/>
    </source>
</evidence>
<evidence type="ECO:0000256" key="8">
    <source>
        <dbReference type="ARBA" id="ARBA00023136"/>
    </source>
</evidence>
<evidence type="ECO:0000256" key="9">
    <source>
        <dbReference type="HAMAP-Rule" id="MF_00024"/>
    </source>
</evidence>
<comment type="function">
    <text evidence="9">Converts cobyric acid to cobinamide by the addition of aminopropanol on the F carboxylic group.</text>
</comment>
<feature type="transmembrane region" description="Helical" evidence="9">
    <location>
        <begin position="153"/>
        <end position="171"/>
    </location>
</feature>
<dbReference type="AlphaFoldDB" id="A0A1W0D6J4"/>
<evidence type="ECO:0000256" key="5">
    <source>
        <dbReference type="ARBA" id="ARBA00022573"/>
    </source>
</evidence>